<evidence type="ECO:0000313" key="1">
    <source>
        <dbReference type="EMBL" id="RAJ83465.1"/>
    </source>
</evidence>
<sequence>MKFEQLNQHLFEQISAEGMSQINGGAQMAISLTLVNITNIDDPTKKGTAIDVDDVD</sequence>
<accession>A0A327W5M4</accession>
<reference evidence="1 2" key="1">
    <citation type="submission" date="2018-06" db="EMBL/GenBank/DDBJ databases">
        <title>Genomic Encyclopedia of Archaeal and Bacterial Type Strains, Phase II (KMG-II): from individual species to whole genera.</title>
        <authorList>
            <person name="Goeker M."/>
        </authorList>
    </citation>
    <scope>NUCLEOTIDE SEQUENCE [LARGE SCALE GENOMIC DNA]</scope>
    <source>
        <strain evidence="1 2">DSM 29821</strain>
    </source>
</reference>
<protein>
    <submittedName>
        <fullName evidence="1">Uncharacterized protein</fullName>
    </submittedName>
</protein>
<comment type="caution">
    <text evidence="1">The sequence shown here is derived from an EMBL/GenBank/DDBJ whole genome shotgun (WGS) entry which is preliminary data.</text>
</comment>
<organism evidence="1 2">
    <name type="scientific">Chitinophaga dinghuensis</name>
    <dbReference type="NCBI Taxonomy" id="1539050"/>
    <lineage>
        <taxon>Bacteria</taxon>
        <taxon>Pseudomonadati</taxon>
        <taxon>Bacteroidota</taxon>
        <taxon>Chitinophagia</taxon>
        <taxon>Chitinophagales</taxon>
        <taxon>Chitinophagaceae</taxon>
        <taxon>Chitinophaga</taxon>
    </lineage>
</organism>
<dbReference type="EMBL" id="QLMA01000003">
    <property type="protein sequence ID" value="RAJ83465.1"/>
    <property type="molecule type" value="Genomic_DNA"/>
</dbReference>
<gene>
    <name evidence="1" type="ORF">CLV59_103433</name>
</gene>
<evidence type="ECO:0000313" key="2">
    <source>
        <dbReference type="Proteomes" id="UP000249819"/>
    </source>
</evidence>
<proteinExistence type="predicted"/>
<dbReference type="AlphaFoldDB" id="A0A327W5M4"/>
<name>A0A327W5M4_9BACT</name>
<keyword evidence="2" id="KW-1185">Reference proteome</keyword>
<dbReference type="Proteomes" id="UP000249819">
    <property type="component" value="Unassembled WGS sequence"/>
</dbReference>